<dbReference type="AlphaFoldDB" id="A0A803NTJ4"/>
<evidence type="ECO:0000256" key="15">
    <source>
        <dbReference type="ARBA" id="ARBA00043832"/>
    </source>
</evidence>
<evidence type="ECO:0000256" key="3">
    <source>
        <dbReference type="ARBA" id="ARBA00012976"/>
    </source>
</evidence>
<reference evidence="18 19" key="1">
    <citation type="submission" date="2018-11" db="EMBL/GenBank/DDBJ databases">
        <authorList>
            <person name="Grassa J C."/>
        </authorList>
    </citation>
    <scope>NUCLEOTIDE SEQUENCE [LARGE SCALE GENOMIC DNA]</scope>
</reference>
<sequence>MEKKNKNALTIVCLLFFSILADSNAQQEDFDVRNYLSTVSRYGVVKNVANGTFEPSDVPNGCTPIHLNLVARHGTRAPTKKRMRDLDRLAAHLKELVRDAKEQGLSLEEIPAWLQGWESPWKDKVKGGELIIKGEEELYDFGVRTREKFASLFNESYHPDIYTIKATQIPRASASAVAYGMGLFSGTGTLGPGRKRAFAVVSESRASDTMLRFHDCCQNYKDFRKSQEPSVDKLKEPIFDEITHSLIGRYKLNFTRQDASSLWFLCKQEASLLDITDQACGLFSPSEVAMLEWTDDLEAFILKGYGNSINYRMGVPLLKDILQSMEQAIRAKEENHVPGSYEKARLRFAHAETVIPFSCLLGLFLEESEFQQILREQPLQLPPKPPQKEKLEGQRCGSFCWEQYAGFIQLSSFQQLLCASFAQ</sequence>
<dbReference type="EC" id="3.1.3.80" evidence="3"/>
<keyword evidence="9" id="KW-0472">Membrane</keyword>
<evidence type="ECO:0000313" key="19">
    <source>
        <dbReference type="Proteomes" id="UP000596661"/>
    </source>
</evidence>
<dbReference type="Gramene" id="evm.model.02.1419">
    <property type="protein sequence ID" value="cds.evm.model.02.1419"/>
    <property type="gene ID" value="evm.TU.02.1419"/>
</dbReference>
<keyword evidence="19" id="KW-1185">Reference proteome</keyword>
<dbReference type="OMA" id="PSWINGW"/>
<evidence type="ECO:0000256" key="6">
    <source>
        <dbReference type="ARBA" id="ARBA00022475"/>
    </source>
</evidence>
<dbReference type="SUPFAM" id="SSF53254">
    <property type="entry name" value="Phosphoglycerate mutase-like"/>
    <property type="match status" value="1"/>
</dbReference>
<accession>A0A803NTJ4</accession>
<feature type="disulfide bond" evidence="16">
    <location>
        <begin position="266"/>
        <end position="280"/>
    </location>
</feature>
<dbReference type="Gramene" id="evm.model.02.1419.1.5bd9b135">
    <property type="protein sequence ID" value="cds.evm.model.02.1419.1.5bd9b135"/>
    <property type="gene ID" value="evm.TU.02.1419"/>
</dbReference>
<dbReference type="PIRSF" id="PIRSF000894">
    <property type="entry name" value="Acid_phosphatase"/>
    <property type="match status" value="1"/>
</dbReference>
<evidence type="ECO:0000313" key="18">
    <source>
        <dbReference type="EnsemblPlants" id="cds.evm.model.02.1419.1.5bd9b135"/>
    </source>
</evidence>
<dbReference type="PANTHER" id="PTHR20963">
    <property type="entry name" value="MULTIPLE INOSITOL POLYPHOSPHATE PHOSPHATASE-RELATED"/>
    <property type="match status" value="1"/>
</dbReference>
<dbReference type="InterPro" id="IPR029033">
    <property type="entry name" value="His_PPase_superfam"/>
</dbReference>
<evidence type="ECO:0000256" key="9">
    <source>
        <dbReference type="ARBA" id="ARBA00023136"/>
    </source>
</evidence>
<dbReference type="FunFam" id="3.40.50.1240:FF:000017">
    <property type="entry name" value="Histidine acid phosphatase family protein"/>
    <property type="match status" value="1"/>
</dbReference>
<dbReference type="GO" id="GO:0003993">
    <property type="term" value="F:acid phosphatase activity"/>
    <property type="evidence" value="ECO:0007669"/>
    <property type="project" value="TreeGrafter"/>
</dbReference>
<evidence type="ECO:0000256" key="4">
    <source>
        <dbReference type="ARBA" id="ARBA00013040"/>
    </source>
</evidence>
<dbReference type="InterPro" id="IPR016274">
    <property type="entry name" value="Histidine_acid_Pase_euk"/>
</dbReference>
<dbReference type="EnsemblPlants" id="evm.model.02.1419.2.5bd9b135">
    <property type="protein sequence ID" value="cds.evm.model.02.1419.2.5bd9b135"/>
    <property type="gene ID" value="evm.TU.02.1419"/>
</dbReference>
<comment type="subcellular location">
    <subcellularLocation>
        <location evidence="1">Cell membrane</location>
    </subcellularLocation>
</comment>
<dbReference type="GO" id="GO:0034417">
    <property type="term" value="F:bisphosphoglycerate 3-phosphatase activity"/>
    <property type="evidence" value="ECO:0007669"/>
    <property type="project" value="UniProtKB-EC"/>
</dbReference>
<dbReference type="GO" id="GO:0052745">
    <property type="term" value="F:inositol phosphate phosphatase activity"/>
    <property type="evidence" value="ECO:0007669"/>
    <property type="project" value="TreeGrafter"/>
</dbReference>
<feature type="chain" id="PRO_5044663194" description="Multiple inositol polyphosphate phosphatase 1" evidence="17">
    <location>
        <begin position="26"/>
        <end position="423"/>
    </location>
</feature>
<reference evidence="18" key="2">
    <citation type="submission" date="2021-03" db="UniProtKB">
        <authorList>
            <consortium name="EnsemblPlants"/>
        </authorList>
    </citation>
    <scope>IDENTIFICATION</scope>
</reference>
<dbReference type="GO" id="GO:0005886">
    <property type="term" value="C:plasma membrane"/>
    <property type="evidence" value="ECO:0007669"/>
    <property type="project" value="UniProtKB-SubCell"/>
</dbReference>
<dbReference type="EnsemblPlants" id="evm.model.02.1419.1.5bd9b135">
    <property type="protein sequence ID" value="cds.evm.model.02.1419.1.5bd9b135"/>
    <property type="gene ID" value="evm.TU.02.1419"/>
</dbReference>
<evidence type="ECO:0000256" key="10">
    <source>
        <dbReference type="ARBA" id="ARBA00023180"/>
    </source>
</evidence>
<keyword evidence="7 17" id="KW-0732">Signal</keyword>
<evidence type="ECO:0000256" key="11">
    <source>
        <dbReference type="ARBA" id="ARBA00031642"/>
    </source>
</evidence>
<evidence type="ECO:0000256" key="16">
    <source>
        <dbReference type="PIRSR" id="PIRSR000894-2"/>
    </source>
</evidence>
<keyword evidence="8" id="KW-0378">Hydrolase</keyword>
<name>A0A803NTJ4_CANSA</name>
<dbReference type="Gene3D" id="3.40.50.1240">
    <property type="entry name" value="Phosphoglycerate mutase-like"/>
    <property type="match status" value="1"/>
</dbReference>
<evidence type="ECO:0000256" key="5">
    <source>
        <dbReference type="ARBA" id="ARBA00018097"/>
    </source>
</evidence>
<dbReference type="Proteomes" id="UP000596661">
    <property type="component" value="Chromosome 2"/>
</dbReference>
<comment type="catalytic activity">
    <reaction evidence="14">
        <text>1D-myo-inositol hexakisphosphate + H2O = 1D-myo-inositol 1,2,4,5,6-pentakisphosphate + phosphate</text>
        <dbReference type="Rhea" id="RHEA:16989"/>
        <dbReference type="ChEBI" id="CHEBI:15377"/>
        <dbReference type="ChEBI" id="CHEBI:43474"/>
        <dbReference type="ChEBI" id="CHEBI:57798"/>
        <dbReference type="ChEBI" id="CHEBI:58130"/>
        <dbReference type="EC" id="3.1.3.62"/>
    </reaction>
    <physiologicalReaction direction="left-to-right" evidence="14">
        <dbReference type="Rhea" id="RHEA:16990"/>
    </physiologicalReaction>
</comment>
<evidence type="ECO:0000256" key="1">
    <source>
        <dbReference type="ARBA" id="ARBA00004236"/>
    </source>
</evidence>
<comment type="catalytic activity">
    <reaction evidence="15">
        <text>(2R)-2,3-bisphosphoglycerate + H2O = (2R)-2-phosphoglycerate + phosphate</text>
        <dbReference type="Rhea" id="RHEA:27381"/>
        <dbReference type="ChEBI" id="CHEBI:15377"/>
        <dbReference type="ChEBI" id="CHEBI:43474"/>
        <dbReference type="ChEBI" id="CHEBI:58248"/>
        <dbReference type="ChEBI" id="CHEBI:58289"/>
        <dbReference type="EC" id="3.1.3.80"/>
    </reaction>
    <physiologicalReaction direction="left-to-right" evidence="15">
        <dbReference type="Rhea" id="RHEA:27382"/>
    </physiologicalReaction>
</comment>
<evidence type="ECO:0000256" key="12">
    <source>
        <dbReference type="ARBA" id="ARBA00043668"/>
    </source>
</evidence>
<organism evidence="18 19">
    <name type="scientific">Cannabis sativa</name>
    <name type="common">Hemp</name>
    <name type="synonym">Marijuana</name>
    <dbReference type="NCBI Taxonomy" id="3483"/>
    <lineage>
        <taxon>Eukaryota</taxon>
        <taxon>Viridiplantae</taxon>
        <taxon>Streptophyta</taxon>
        <taxon>Embryophyta</taxon>
        <taxon>Tracheophyta</taxon>
        <taxon>Spermatophyta</taxon>
        <taxon>Magnoliopsida</taxon>
        <taxon>eudicotyledons</taxon>
        <taxon>Gunneridae</taxon>
        <taxon>Pentapetalae</taxon>
        <taxon>rosids</taxon>
        <taxon>fabids</taxon>
        <taxon>Rosales</taxon>
        <taxon>Cannabaceae</taxon>
        <taxon>Cannabis</taxon>
    </lineage>
</organism>
<dbReference type="Gramene" id="evm.model.02.1419.2.5bd9b135">
    <property type="protein sequence ID" value="cds.evm.model.02.1419.2.5bd9b135"/>
    <property type="gene ID" value="evm.TU.02.1419"/>
</dbReference>
<dbReference type="InterPro" id="IPR000560">
    <property type="entry name" value="His_Pase_clade-2"/>
</dbReference>
<accession>A0A803NTJ3</accession>
<dbReference type="EMBL" id="UZAU01000192">
    <property type="status" value="NOT_ANNOTATED_CDS"/>
    <property type="molecule type" value="Genomic_DNA"/>
</dbReference>
<evidence type="ECO:0000256" key="17">
    <source>
        <dbReference type="SAM" id="SignalP"/>
    </source>
</evidence>
<evidence type="ECO:0000256" key="8">
    <source>
        <dbReference type="ARBA" id="ARBA00022801"/>
    </source>
</evidence>
<comment type="similarity">
    <text evidence="2">Belongs to the histidine acid phosphatase family. MINPP1 subfamily.</text>
</comment>
<evidence type="ECO:0000256" key="7">
    <source>
        <dbReference type="ARBA" id="ARBA00022729"/>
    </source>
</evidence>
<dbReference type="EnsemblPlants" id="evm.model.02.1419">
    <property type="protein sequence ID" value="cds.evm.model.02.1419"/>
    <property type="gene ID" value="evm.TU.02.1419"/>
</dbReference>
<protein>
    <recommendedName>
        <fullName evidence="5">Multiple inositol polyphosphate phosphatase 1</fullName>
        <ecNumber evidence="4">3.1.3.62</ecNumber>
        <ecNumber evidence="3">3.1.3.80</ecNumber>
    </recommendedName>
    <alternativeName>
        <fullName evidence="11">2,3-bisphosphoglycerate 3-phosphatase</fullName>
    </alternativeName>
</protein>
<dbReference type="EC" id="3.1.3.62" evidence="4"/>
<evidence type="ECO:0000256" key="14">
    <source>
        <dbReference type="ARBA" id="ARBA00043691"/>
    </source>
</evidence>
<dbReference type="Pfam" id="PF00328">
    <property type="entry name" value="His_Phos_2"/>
    <property type="match status" value="1"/>
</dbReference>
<evidence type="ECO:0000256" key="2">
    <source>
        <dbReference type="ARBA" id="ARBA00008422"/>
    </source>
</evidence>
<keyword evidence="6" id="KW-1003">Cell membrane</keyword>
<keyword evidence="16" id="KW-1015">Disulfide bond</keyword>
<evidence type="ECO:0000256" key="13">
    <source>
        <dbReference type="ARBA" id="ARBA00043671"/>
    </source>
</evidence>
<comment type="catalytic activity">
    <reaction evidence="12">
        <text>1D-myo-inositol 1,2,5,6-tetrakisphosphate + H2O = 1D-myo-inositol 1,2,6-trisphosphate + phosphate</text>
        <dbReference type="Rhea" id="RHEA:77119"/>
        <dbReference type="ChEBI" id="CHEBI:15377"/>
        <dbReference type="ChEBI" id="CHEBI:43474"/>
        <dbReference type="ChEBI" id="CHEBI:195535"/>
        <dbReference type="ChEBI" id="CHEBI:195537"/>
        <dbReference type="EC" id="3.1.3.62"/>
    </reaction>
    <physiologicalReaction direction="left-to-right" evidence="12">
        <dbReference type="Rhea" id="RHEA:77120"/>
    </physiologicalReaction>
</comment>
<proteinExistence type="inferred from homology"/>
<accession>A0A803NTJ5</accession>
<comment type="catalytic activity">
    <reaction evidence="13">
        <text>1D-myo-inositol 1,2,4,5,6-pentakisphosphate + H2O = 1D-myo-inositol 1,2,5,6-tetrakisphosphate + phosphate</text>
        <dbReference type="Rhea" id="RHEA:77115"/>
        <dbReference type="ChEBI" id="CHEBI:15377"/>
        <dbReference type="ChEBI" id="CHEBI:43474"/>
        <dbReference type="ChEBI" id="CHEBI:57798"/>
        <dbReference type="ChEBI" id="CHEBI:195535"/>
        <dbReference type="EC" id="3.1.3.62"/>
    </reaction>
    <physiologicalReaction direction="left-to-right" evidence="13">
        <dbReference type="Rhea" id="RHEA:77116"/>
    </physiologicalReaction>
</comment>
<keyword evidence="10" id="KW-0325">Glycoprotein</keyword>
<feature type="signal peptide" evidence="17">
    <location>
        <begin position="1"/>
        <end position="25"/>
    </location>
</feature>
<dbReference type="CDD" id="cd07061">
    <property type="entry name" value="HP_HAP_like"/>
    <property type="match status" value="1"/>
</dbReference>
<dbReference type="PANTHER" id="PTHR20963:SF8">
    <property type="entry name" value="MULTIPLE INOSITOL POLYPHOSPHATE PHOSPHATASE 1"/>
    <property type="match status" value="1"/>
</dbReference>
<gene>
    <name evidence="18" type="primary">LOC115706559</name>
</gene>